<feature type="domain" description="Transglycosylase SLT" evidence="5">
    <location>
        <begin position="538"/>
        <end position="638"/>
    </location>
</feature>
<feature type="signal peptide" evidence="4">
    <location>
        <begin position="1"/>
        <end position="22"/>
    </location>
</feature>
<evidence type="ECO:0000256" key="2">
    <source>
        <dbReference type="ARBA" id="ARBA00009387"/>
    </source>
</evidence>
<dbReference type="GO" id="GO:0042597">
    <property type="term" value="C:periplasmic space"/>
    <property type="evidence" value="ECO:0007669"/>
    <property type="project" value="InterPro"/>
</dbReference>
<dbReference type="PANTHER" id="PTHR37423">
    <property type="entry name" value="SOLUBLE LYTIC MUREIN TRANSGLYCOSYLASE-RELATED"/>
    <property type="match status" value="1"/>
</dbReference>
<feature type="chain" id="PRO_5042244804" evidence="4">
    <location>
        <begin position="23"/>
        <end position="693"/>
    </location>
</feature>
<evidence type="ECO:0000259" key="5">
    <source>
        <dbReference type="Pfam" id="PF01464"/>
    </source>
</evidence>
<name>A0AAE3T6I2_9RHOB</name>
<dbReference type="AlphaFoldDB" id="A0AAE3T6I2"/>
<sequence length="693" mass="75150">MRRKGLIAALAGLTLVAAPAAAQENMRPPPRPGTGEVVASTSAEPETPATELAVEASARVPAPRPEDLLQGHELRLALAAAARGDWDIAAALAEQRGPAAADIVEWQRLRRGRGEFADYLAFLSENGNWPGLALLRRRGESSIPEGAAPADVLAYFAAQPPQTGHGALRLAEALAASGRTDDAETTVLRAWRELEMGATEEAAILDAYGDTVAPAHAARLDLLLWRGDRSGVLRAMARVDAGRKALAEARIALQREEAGVDAAIEAVPEALRDHGGLAYDRMIWRIEKRRRDEAADLIISQSTSAERLGRPQEWAEWRRVLARQEMRAGNGQRAYDLAANHHIEKTDDFYPYADLEWLAGYLALTYLDDPETALAHFRRHTAVVDTPISLSRGHYWEGRALAAMGDAEAAMAAWQRGAVHQTAFYGQLSAEKAGVPLDPALTGRAEPPDWREAGFVDSSVFAAAVLWFDAGERWETVRFLSHLAESTPVEELEALGEFALSLGDPFVAVRVSKQIVREGAVPIRAYFPLQDLGVDLPVEEALALAVARRESEFNVAAVSPAGARGLMQLMPGTARLVSGQLGLAYRLGALTTDAVYNATLGSAYLADLIEEFGPNYALVSAGYNAGPGRPRRWVELYGDPRDPGTDPVDWVEHIPFRETRNYVMRVTESVPVYRARLTGEVGAVGLTELLTAR</sequence>
<keyword evidence="3 4" id="KW-0732">Signal</keyword>
<dbReference type="InterPro" id="IPR023346">
    <property type="entry name" value="Lysozyme-like_dom_sf"/>
</dbReference>
<dbReference type="CDD" id="cd13401">
    <property type="entry name" value="Slt70-like"/>
    <property type="match status" value="1"/>
</dbReference>
<dbReference type="GO" id="GO:0004553">
    <property type="term" value="F:hydrolase activity, hydrolyzing O-glycosyl compounds"/>
    <property type="evidence" value="ECO:0007669"/>
    <property type="project" value="InterPro"/>
</dbReference>
<organism evidence="6 7">
    <name type="scientific">Psychromarinibacter sediminicola</name>
    <dbReference type="NCBI Taxonomy" id="3033385"/>
    <lineage>
        <taxon>Bacteria</taxon>
        <taxon>Pseudomonadati</taxon>
        <taxon>Pseudomonadota</taxon>
        <taxon>Alphaproteobacteria</taxon>
        <taxon>Rhodobacterales</taxon>
        <taxon>Paracoccaceae</taxon>
        <taxon>Psychromarinibacter</taxon>
    </lineage>
</organism>
<dbReference type="PANTHER" id="PTHR37423:SF2">
    <property type="entry name" value="MEMBRANE-BOUND LYTIC MUREIN TRANSGLYCOSYLASE C"/>
    <property type="match status" value="1"/>
</dbReference>
<comment type="caution">
    <text evidence="6">The sequence shown here is derived from an EMBL/GenBank/DDBJ whole genome shotgun (WGS) entry which is preliminary data.</text>
</comment>
<dbReference type="SUPFAM" id="SSF48435">
    <property type="entry name" value="Bacterial muramidases"/>
    <property type="match status" value="1"/>
</dbReference>
<dbReference type="Proteomes" id="UP001220964">
    <property type="component" value="Unassembled WGS sequence"/>
</dbReference>
<evidence type="ECO:0000313" key="7">
    <source>
        <dbReference type="Proteomes" id="UP001220964"/>
    </source>
</evidence>
<dbReference type="RefSeq" id="WP_275565435.1">
    <property type="nucleotide sequence ID" value="NZ_JARGYC010000002.1"/>
</dbReference>
<dbReference type="InterPro" id="IPR008939">
    <property type="entry name" value="Lytic_TGlycosylase_superhlx_U"/>
</dbReference>
<dbReference type="Gene3D" id="1.25.20.10">
    <property type="entry name" value="Bacterial muramidases"/>
    <property type="match status" value="1"/>
</dbReference>
<proteinExistence type="inferred from homology"/>
<evidence type="ECO:0000256" key="3">
    <source>
        <dbReference type="ARBA" id="ARBA00022729"/>
    </source>
</evidence>
<accession>A0AAE3T6I2</accession>
<reference evidence="6" key="1">
    <citation type="submission" date="2023-03" db="EMBL/GenBank/DDBJ databases">
        <title>Multiphase analysis and comparison of six strains from genera Psychromarinibacter, Lutimaribacter, and Maritimibacter, including a novel species: Psychromarinibacter sediminicola sp. nov.</title>
        <authorList>
            <person name="Wang Y.-H."/>
            <person name="Ye M.-Q."/>
            <person name="Du Z.-J."/>
        </authorList>
    </citation>
    <scope>NUCLEOTIDE SEQUENCE</scope>
    <source>
        <strain evidence="6">C21-152</strain>
    </source>
</reference>
<comment type="similarity">
    <text evidence="1">Belongs to the transglycosylase Slt family.</text>
</comment>
<dbReference type="Gene3D" id="1.10.530.10">
    <property type="match status" value="1"/>
</dbReference>
<protein>
    <submittedName>
        <fullName evidence="6">Lytic transglycosylase domain-containing protein</fullName>
    </submittedName>
</protein>
<dbReference type="EMBL" id="JARGYC010000002">
    <property type="protein sequence ID" value="MDF0599287.1"/>
    <property type="molecule type" value="Genomic_DNA"/>
</dbReference>
<evidence type="ECO:0000256" key="1">
    <source>
        <dbReference type="ARBA" id="ARBA00007734"/>
    </source>
</evidence>
<dbReference type="Pfam" id="PF01464">
    <property type="entry name" value="SLT"/>
    <property type="match status" value="1"/>
</dbReference>
<evidence type="ECO:0000256" key="4">
    <source>
        <dbReference type="SAM" id="SignalP"/>
    </source>
</evidence>
<evidence type="ECO:0000313" key="6">
    <source>
        <dbReference type="EMBL" id="MDF0599287.1"/>
    </source>
</evidence>
<dbReference type="SUPFAM" id="SSF53955">
    <property type="entry name" value="Lysozyme-like"/>
    <property type="match status" value="1"/>
</dbReference>
<comment type="similarity">
    <text evidence="2">Belongs to the virb1 family.</text>
</comment>
<dbReference type="InterPro" id="IPR008258">
    <property type="entry name" value="Transglycosylase_SLT_dom_1"/>
</dbReference>
<gene>
    <name evidence="6" type="ORF">P1J78_00950</name>
</gene>
<keyword evidence="7" id="KW-1185">Reference proteome</keyword>